<protein>
    <submittedName>
        <fullName evidence="7">(wild Malaysian banana) hypothetical protein</fullName>
    </submittedName>
</protein>
<keyword evidence="3" id="KW-0347">Helicase</keyword>
<feature type="non-terminal residue" evidence="7">
    <location>
        <position position="1"/>
    </location>
</feature>
<evidence type="ECO:0000313" key="7">
    <source>
        <dbReference type="EMBL" id="CAG1846667.1"/>
    </source>
</evidence>
<dbReference type="GO" id="GO:0004386">
    <property type="term" value="F:helicase activity"/>
    <property type="evidence" value="ECO:0007669"/>
    <property type="project" value="UniProtKB-KW"/>
</dbReference>
<evidence type="ECO:0000256" key="2">
    <source>
        <dbReference type="ARBA" id="ARBA00022801"/>
    </source>
</evidence>
<dbReference type="GO" id="GO:0003676">
    <property type="term" value="F:nucleic acid binding"/>
    <property type="evidence" value="ECO:0007669"/>
    <property type="project" value="InterPro"/>
</dbReference>
<feature type="compositionally biased region" description="Basic and acidic residues" evidence="5">
    <location>
        <begin position="83"/>
        <end position="93"/>
    </location>
</feature>
<accession>A0A8D7ADD3</accession>
<dbReference type="InterPro" id="IPR027417">
    <property type="entry name" value="P-loop_NTPase"/>
</dbReference>
<dbReference type="SUPFAM" id="SSF52540">
    <property type="entry name" value="P-loop containing nucleoside triphosphate hydrolases"/>
    <property type="match status" value="2"/>
</dbReference>
<organism evidence="7">
    <name type="scientific">Musa acuminata subsp. malaccensis</name>
    <name type="common">Wild banana</name>
    <name type="synonym">Musa malaccensis</name>
    <dbReference type="NCBI Taxonomy" id="214687"/>
    <lineage>
        <taxon>Eukaryota</taxon>
        <taxon>Viridiplantae</taxon>
        <taxon>Streptophyta</taxon>
        <taxon>Embryophyta</taxon>
        <taxon>Tracheophyta</taxon>
        <taxon>Spermatophyta</taxon>
        <taxon>Magnoliopsida</taxon>
        <taxon>Liliopsida</taxon>
        <taxon>Zingiberales</taxon>
        <taxon>Musaceae</taxon>
        <taxon>Musa</taxon>
    </lineage>
</organism>
<feature type="domain" description="DEAD/DEAH-box helicase" evidence="6">
    <location>
        <begin position="227"/>
        <end position="340"/>
    </location>
</feature>
<dbReference type="PANTHER" id="PTHR47960">
    <property type="entry name" value="DEAD-BOX ATP-DEPENDENT RNA HELICASE 50"/>
    <property type="match status" value="1"/>
</dbReference>
<gene>
    <name evidence="7" type="ORF">GSMUA_164620.1</name>
</gene>
<evidence type="ECO:0000256" key="3">
    <source>
        <dbReference type="ARBA" id="ARBA00022806"/>
    </source>
</evidence>
<feature type="region of interest" description="Disordered" evidence="5">
    <location>
        <begin position="80"/>
        <end position="133"/>
    </location>
</feature>
<sequence>KRFPLPCALGSILGGGASLVMAKGDDAVRRRKNKTNRKRMKNSESAVSARVAAIIAAKRRRKTGNRRICEGMCFSLPTPDDPFNDRHGKETKQKPSKSVSPPPVSATEESKNQRCDAAVRAEHRASEGGGVGSDCDSDYGCPSKFLILCLNAIHDAWKDRQAAPDGSLDGSLFACDWGVDFWKCCSSGSHIIDTSGSCPTTEQVAWLVSTASDIITRKEKQGHVVPSPFLLFLVPTREKAVQIRSVCKPLKALGIHTVSLHPDAPLDHQVQGLRSCEPEFLVSTPERLLELVSLKAIDISGVSLLVLDGFNTFLDLGFVDKLNSVRETISGNPQVVLFSDCYSEVFTAFAQNILSGPVTRLCQSDVVSCQSAFISQLVHFHTTQEEKVAKIKQIITGIFSSEVPIPDKILLISRTANKFQMLRSSLKEEGYEISEDTSCAFSIISDSRKALRVFATDDDSLHEEDLEEFGITIFMDLPSSIEDYVHVLTTMARHSITGALHSFFCKGDVAHAQPLVEVLIQCGQMLPEILQNI</sequence>
<dbReference type="GO" id="GO:0016787">
    <property type="term" value="F:hydrolase activity"/>
    <property type="evidence" value="ECO:0007669"/>
    <property type="project" value="UniProtKB-KW"/>
</dbReference>
<proteinExistence type="predicted"/>
<evidence type="ECO:0000256" key="5">
    <source>
        <dbReference type="SAM" id="MobiDB-lite"/>
    </source>
</evidence>
<keyword evidence="4" id="KW-0067">ATP-binding</keyword>
<evidence type="ECO:0000256" key="4">
    <source>
        <dbReference type="ARBA" id="ARBA00022840"/>
    </source>
</evidence>
<dbReference type="InterPro" id="IPR011545">
    <property type="entry name" value="DEAD/DEAH_box_helicase_dom"/>
</dbReference>
<keyword evidence="2" id="KW-0378">Hydrolase</keyword>
<evidence type="ECO:0000256" key="1">
    <source>
        <dbReference type="ARBA" id="ARBA00022741"/>
    </source>
</evidence>
<dbReference type="GO" id="GO:0005524">
    <property type="term" value="F:ATP binding"/>
    <property type="evidence" value="ECO:0007669"/>
    <property type="project" value="UniProtKB-KW"/>
</dbReference>
<evidence type="ECO:0000259" key="6">
    <source>
        <dbReference type="Pfam" id="PF00270"/>
    </source>
</evidence>
<keyword evidence="1" id="KW-0547">Nucleotide-binding</keyword>
<name>A0A8D7ADD3_MUSAM</name>
<dbReference type="EMBL" id="HG996471">
    <property type="protein sequence ID" value="CAG1846667.1"/>
    <property type="molecule type" value="Genomic_DNA"/>
</dbReference>
<dbReference type="Pfam" id="PF00270">
    <property type="entry name" value="DEAD"/>
    <property type="match status" value="1"/>
</dbReference>
<dbReference type="AlphaFoldDB" id="A0A8D7ADD3"/>
<reference evidence="7" key="1">
    <citation type="submission" date="2021-03" db="EMBL/GenBank/DDBJ databases">
        <authorList>
            <consortium name="Genoscope - CEA"/>
            <person name="William W."/>
        </authorList>
    </citation>
    <scope>NUCLEOTIDE SEQUENCE</scope>
    <source>
        <strain evidence="7">Doubled-haploid Pahang</strain>
    </source>
</reference>
<feature type="compositionally biased region" description="Basic and acidic residues" evidence="5">
    <location>
        <begin position="108"/>
        <end position="126"/>
    </location>
</feature>
<dbReference type="Gene3D" id="3.40.50.300">
    <property type="entry name" value="P-loop containing nucleotide triphosphate hydrolases"/>
    <property type="match status" value="1"/>
</dbReference>